<dbReference type="SUPFAM" id="SSF48403">
    <property type="entry name" value="Ankyrin repeat"/>
    <property type="match status" value="1"/>
</dbReference>
<dbReference type="InterPro" id="IPR027417">
    <property type="entry name" value="P-loop_NTPase"/>
</dbReference>
<feature type="region of interest" description="Disordered" evidence="3">
    <location>
        <begin position="1014"/>
        <end position="1049"/>
    </location>
</feature>
<dbReference type="InterPro" id="IPR054471">
    <property type="entry name" value="GPIID_WHD"/>
</dbReference>
<name>A0A9P8XS35_9PEZI</name>
<keyword evidence="1" id="KW-0677">Repeat</keyword>
<dbReference type="InterPro" id="IPR002110">
    <property type="entry name" value="Ankyrin_rpt"/>
</dbReference>
<evidence type="ECO:0000313" key="6">
    <source>
        <dbReference type="EMBL" id="KAH7014231.1"/>
    </source>
</evidence>
<dbReference type="InterPro" id="IPR056884">
    <property type="entry name" value="NPHP3-like_N"/>
</dbReference>
<dbReference type="PANTHER" id="PTHR10039">
    <property type="entry name" value="AMELOGENIN"/>
    <property type="match status" value="1"/>
</dbReference>
<evidence type="ECO:0000256" key="2">
    <source>
        <dbReference type="PROSITE-ProRule" id="PRU00023"/>
    </source>
</evidence>
<accession>A0A9P8XS35</accession>
<evidence type="ECO:0000259" key="4">
    <source>
        <dbReference type="Pfam" id="PF22939"/>
    </source>
</evidence>
<feature type="domain" description="Nephrocystin 3-like N-terminal" evidence="5">
    <location>
        <begin position="277"/>
        <end position="441"/>
    </location>
</feature>
<dbReference type="GeneID" id="70189284"/>
<dbReference type="Gene3D" id="3.40.50.300">
    <property type="entry name" value="P-loop containing nucleotide triphosphate hydrolases"/>
    <property type="match status" value="1"/>
</dbReference>
<gene>
    <name evidence="6" type="ORF">B0I36DRAFT_369210</name>
</gene>
<keyword evidence="2" id="KW-0040">ANK repeat</keyword>
<feature type="repeat" description="ANK" evidence="2">
    <location>
        <begin position="817"/>
        <end position="851"/>
    </location>
</feature>
<evidence type="ECO:0000256" key="3">
    <source>
        <dbReference type="SAM" id="MobiDB-lite"/>
    </source>
</evidence>
<evidence type="ECO:0008006" key="8">
    <source>
        <dbReference type="Google" id="ProtNLM"/>
    </source>
</evidence>
<dbReference type="Proteomes" id="UP000756346">
    <property type="component" value="Unassembled WGS sequence"/>
</dbReference>
<comment type="caution">
    <text evidence="6">The sequence shown here is derived from an EMBL/GenBank/DDBJ whole genome shotgun (WGS) entry which is preliminary data.</text>
</comment>
<dbReference type="Pfam" id="PF22939">
    <property type="entry name" value="WHD_GPIID"/>
    <property type="match status" value="1"/>
</dbReference>
<reference evidence="6" key="1">
    <citation type="journal article" date="2021" name="Nat. Commun.">
        <title>Genetic determinants of endophytism in the Arabidopsis root mycobiome.</title>
        <authorList>
            <person name="Mesny F."/>
            <person name="Miyauchi S."/>
            <person name="Thiergart T."/>
            <person name="Pickel B."/>
            <person name="Atanasova L."/>
            <person name="Karlsson M."/>
            <person name="Huettel B."/>
            <person name="Barry K.W."/>
            <person name="Haridas S."/>
            <person name="Chen C."/>
            <person name="Bauer D."/>
            <person name="Andreopoulos W."/>
            <person name="Pangilinan J."/>
            <person name="LaButti K."/>
            <person name="Riley R."/>
            <person name="Lipzen A."/>
            <person name="Clum A."/>
            <person name="Drula E."/>
            <person name="Henrissat B."/>
            <person name="Kohler A."/>
            <person name="Grigoriev I.V."/>
            <person name="Martin F.M."/>
            <person name="Hacquard S."/>
        </authorList>
    </citation>
    <scope>NUCLEOTIDE SEQUENCE</scope>
    <source>
        <strain evidence="6">MPI-CAGE-CH-0230</strain>
    </source>
</reference>
<dbReference type="InterPro" id="IPR036770">
    <property type="entry name" value="Ankyrin_rpt-contain_sf"/>
</dbReference>
<evidence type="ECO:0000313" key="7">
    <source>
        <dbReference type="Proteomes" id="UP000756346"/>
    </source>
</evidence>
<dbReference type="SUPFAM" id="SSF52540">
    <property type="entry name" value="P-loop containing nucleoside triphosphate hydrolases"/>
    <property type="match status" value="1"/>
</dbReference>
<evidence type="ECO:0000259" key="5">
    <source>
        <dbReference type="Pfam" id="PF24883"/>
    </source>
</evidence>
<dbReference type="Pfam" id="PF13857">
    <property type="entry name" value="Ank_5"/>
    <property type="match status" value="1"/>
</dbReference>
<sequence>MSDRYPNLLGDTRNSAFRAPHNIFDNQARILPVDFDVVEPFRSDAEDKVVVWCSPLLEAYFRTTFARRYIRELQKVYSAEMTRPRRTRKQVLEAVRAVVHAHQGHAEFHHVLTEIAMVQLRCNALKQRHGIIPVALGCSKDSCTFLPELQATDLWLVWENAPQDLDKTFFKLLKRWYSHEISYISSLQRGFDQHRTLLPMAQHQLDARKRAVCDGIIRADGIDKRKSRTKALGNNITSAKSRLHDTATRKMKLLSALGKGNVSTMETKDRNPRRLHGTCEWFKSHQFFKDWQSSASARVLLVTADPGCGKSVLARHLIDDVLRNKASVSYFFFKDDFESQKSLLGALRSILHQILSDNSHLITEDLLARFEDKSLKLDSAAMLWDVLVGLPSPAYSSDLVCVIDALDECGESGGRDLIAKLSEFQESRGANPRLKFLVTSRPYSFVGRPFQLLQQQYPTIHISGDGATQAQQISKEVDLVIKHRIKNLVNLSSAEKQFLLQEIQKVPNRSYLWVNLMLNEIEYMSRFDPESLRKRLGSLPRTIEEAYESVLRRVQQADREDASNILHFIVAAHRPLTVAEMAVAIELQEKHWRARSAVNVDANARFEKFLRVVSGFFIIIVDDRVHLLHQTAREFLISTSGKAASSHDEELVQILIDGGVDLNVQDFGGRTALTIAIERGWDGVVELLVAAGADTETLDHEDMSPLMLASTDTAYRNAFLHILDEDPDLAFANGDGETALLYASHHCMGEYVELLVRRGGFDLNHANNDGNTALHLAAKSILDPIGLDMPPGSEDYAPGILSTLLKHGANPHARNKKGQTPLHLAAEYQYRSLERIESLINYGAPLWAQDSHGRTPLQLAQKVEAVESVGVLQMYMRGWRPCPEQATSSTPNRSAFLQNGRNKHMQMVPAFRFDAPPPTSRASGDSSFKQKAWDAFTRASGDASPRSFTRTSIASAKLLCQFPKLLTMSSANPLQTASDRHIRAVLTALCRKDRKLEREALTMLAHLETFETSRLQAKNSQQPPPSSVLGVKRKMASEDDHHSSGAGTGGAAEICVKCGSAFDSDTNNTQACRSHPDGATTEPDDEGDFWADHDEDCHGIIDSKELREEYPDGYLWTCCGETGSHPGCQIGPHKSRFDPVVKMGH</sequence>
<proteinExistence type="predicted"/>
<dbReference type="Pfam" id="PF24883">
    <property type="entry name" value="NPHP3_N"/>
    <property type="match status" value="1"/>
</dbReference>
<dbReference type="Gene3D" id="1.25.40.20">
    <property type="entry name" value="Ankyrin repeat-containing domain"/>
    <property type="match status" value="2"/>
</dbReference>
<evidence type="ECO:0000256" key="1">
    <source>
        <dbReference type="ARBA" id="ARBA00022737"/>
    </source>
</evidence>
<feature type="repeat" description="ANK" evidence="2">
    <location>
        <begin position="668"/>
        <end position="700"/>
    </location>
</feature>
<dbReference type="Pfam" id="PF12796">
    <property type="entry name" value="Ank_2"/>
    <property type="match status" value="2"/>
</dbReference>
<protein>
    <recommendedName>
        <fullName evidence="8">NACHT domain-containing protein</fullName>
    </recommendedName>
</protein>
<dbReference type="AlphaFoldDB" id="A0A9P8XS35"/>
<dbReference type="PROSITE" id="PS50088">
    <property type="entry name" value="ANK_REPEAT"/>
    <property type="match status" value="2"/>
</dbReference>
<keyword evidence="7" id="KW-1185">Reference proteome</keyword>
<feature type="domain" description="GPI inositol-deacylase winged helix" evidence="4">
    <location>
        <begin position="558"/>
        <end position="640"/>
    </location>
</feature>
<dbReference type="RefSeq" id="XP_046005198.1">
    <property type="nucleotide sequence ID" value="XM_046159738.1"/>
</dbReference>
<feature type="region of interest" description="Disordered" evidence="3">
    <location>
        <begin position="1067"/>
        <end position="1087"/>
    </location>
</feature>
<dbReference type="OrthoDB" id="194358at2759"/>
<dbReference type="EMBL" id="JAGTJQ010000013">
    <property type="protein sequence ID" value="KAH7014231.1"/>
    <property type="molecule type" value="Genomic_DNA"/>
</dbReference>
<dbReference type="SMART" id="SM00248">
    <property type="entry name" value="ANK"/>
    <property type="match status" value="6"/>
</dbReference>
<dbReference type="PANTHER" id="PTHR10039:SF5">
    <property type="entry name" value="NACHT DOMAIN-CONTAINING PROTEIN"/>
    <property type="match status" value="1"/>
</dbReference>
<organism evidence="6 7">
    <name type="scientific">Microdochium trichocladiopsis</name>
    <dbReference type="NCBI Taxonomy" id="1682393"/>
    <lineage>
        <taxon>Eukaryota</taxon>
        <taxon>Fungi</taxon>
        <taxon>Dikarya</taxon>
        <taxon>Ascomycota</taxon>
        <taxon>Pezizomycotina</taxon>
        <taxon>Sordariomycetes</taxon>
        <taxon>Xylariomycetidae</taxon>
        <taxon>Xylariales</taxon>
        <taxon>Microdochiaceae</taxon>
        <taxon>Microdochium</taxon>
    </lineage>
</organism>
<dbReference type="PROSITE" id="PS50297">
    <property type="entry name" value="ANK_REP_REGION"/>
    <property type="match status" value="2"/>
</dbReference>